<keyword evidence="3" id="KW-1185">Reference proteome</keyword>
<dbReference type="RefSeq" id="WP_211304045.1">
    <property type="nucleotide sequence ID" value="NZ_PVZG01000044.1"/>
</dbReference>
<name>A0A2T0RC68_9ACTN</name>
<accession>A0A2T0RC68</accession>
<organism evidence="2 3">
    <name type="scientific">Pseudosporangium ferrugineum</name>
    <dbReference type="NCBI Taxonomy" id="439699"/>
    <lineage>
        <taxon>Bacteria</taxon>
        <taxon>Bacillati</taxon>
        <taxon>Actinomycetota</taxon>
        <taxon>Actinomycetes</taxon>
        <taxon>Micromonosporales</taxon>
        <taxon>Micromonosporaceae</taxon>
        <taxon>Pseudosporangium</taxon>
    </lineage>
</organism>
<protein>
    <submittedName>
        <fullName evidence="2">Uncharacterized protein</fullName>
    </submittedName>
</protein>
<reference evidence="2 3" key="1">
    <citation type="submission" date="2018-03" db="EMBL/GenBank/DDBJ databases">
        <title>Genomic Encyclopedia of Archaeal and Bacterial Type Strains, Phase II (KMG-II): from individual species to whole genera.</title>
        <authorList>
            <person name="Goeker M."/>
        </authorList>
    </citation>
    <scope>NUCLEOTIDE SEQUENCE [LARGE SCALE GENOMIC DNA]</scope>
    <source>
        <strain evidence="2 3">DSM 45348</strain>
    </source>
</reference>
<keyword evidence="1" id="KW-0472">Membrane</keyword>
<evidence type="ECO:0000256" key="1">
    <source>
        <dbReference type="SAM" id="Phobius"/>
    </source>
</evidence>
<dbReference type="AlphaFoldDB" id="A0A2T0RC68"/>
<dbReference type="EMBL" id="PVZG01000044">
    <property type="protein sequence ID" value="PRY18774.1"/>
    <property type="molecule type" value="Genomic_DNA"/>
</dbReference>
<evidence type="ECO:0000313" key="2">
    <source>
        <dbReference type="EMBL" id="PRY18774.1"/>
    </source>
</evidence>
<keyword evidence="1" id="KW-0812">Transmembrane</keyword>
<evidence type="ECO:0000313" key="3">
    <source>
        <dbReference type="Proteomes" id="UP000239209"/>
    </source>
</evidence>
<sequence length="224" mass="23066">MHSTTATALTRERAVNRDKTATNATRTVVSTFGLLAGLAGVEHGVGEMLQGSVRPEGPVIESWPDSKAFEILGGEPALTVIPNLLATGIAAVIVAVAVVVWSVRFVDRRHGGLVLILLCVLLLPVGGGFGPPLIGVIAGFGATRIGTPPRRRPGRVAQAVGRVWPWILGAAVLGYLSLLPGTILLAQLLGVDNPALVSTLTAFSFAGLVLALAAAWAADHVRAG</sequence>
<feature type="transmembrane region" description="Helical" evidence="1">
    <location>
        <begin position="77"/>
        <end position="101"/>
    </location>
</feature>
<feature type="transmembrane region" description="Helical" evidence="1">
    <location>
        <begin position="163"/>
        <end position="189"/>
    </location>
</feature>
<keyword evidence="1" id="KW-1133">Transmembrane helix</keyword>
<proteinExistence type="predicted"/>
<comment type="caution">
    <text evidence="2">The sequence shown here is derived from an EMBL/GenBank/DDBJ whole genome shotgun (WGS) entry which is preliminary data.</text>
</comment>
<dbReference type="Proteomes" id="UP000239209">
    <property type="component" value="Unassembled WGS sequence"/>
</dbReference>
<feature type="transmembrane region" description="Helical" evidence="1">
    <location>
        <begin position="195"/>
        <end position="218"/>
    </location>
</feature>
<gene>
    <name evidence="2" type="ORF">CLV70_1447</name>
</gene>
<feature type="transmembrane region" description="Helical" evidence="1">
    <location>
        <begin position="113"/>
        <end position="142"/>
    </location>
</feature>